<organism evidence="1 2">
    <name type="scientific">Parascedosporium putredinis</name>
    <dbReference type="NCBI Taxonomy" id="1442378"/>
    <lineage>
        <taxon>Eukaryota</taxon>
        <taxon>Fungi</taxon>
        <taxon>Dikarya</taxon>
        <taxon>Ascomycota</taxon>
        <taxon>Pezizomycotina</taxon>
        <taxon>Sordariomycetes</taxon>
        <taxon>Hypocreomycetidae</taxon>
        <taxon>Microascales</taxon>
        <taxon>Microascaceae</taxon>
        <taxon>Parascedosporium</taxon>
    </lineage>
</organism>
<dbReference type="EMBL" id="CALLCH030000015">
    <property type="protein sequence ID" value="CAI4217068.1"/>
    <property type="molecule type" value="Genomic_DNA"/>
</dbReference>
<evidence type="ECO:0000313" key="2">
    <source>
        <dbReference type="Proteomes" id="UP000838763"/>
    </source>
</evidence>
<accession>A0A9P1H6S9</accession>
<sequence>AHELSLHTIAVF</sequence>
<protein>
    <submittedName>
        <fullName evidence="1">Uncharacterized protein</fullName>
    </submittedName>
</protein>
<reference evidence="1" key="1">
    <citation type="submission" date="2022-11" db="EMBL/GenBank/DDBJ databases">
        <authorList>
            <person name="Scott C."/>
            <person name="Bruce N."/>
        </authorList>
    </citation>
    <scope>NUCLEOTIDE SEQUENCE</scope>
</reference>
<comment type="caution">
    <text evidence="1">The sequence shown here is derived from an EMBL/GenBank/DDBJ whole genome shotgun (WGS) entry which is preliminary data.</text>
</comment>
<feature type="non-terminal residue" evidence="1">
    <location>
        <position position="1"/>
    </location>
</feature>
<keyword evidence="2" id="KW-1185">Reference proteome</keyword>
<feature type="non-terminal residue" evidence="1">
    <location>
        <position position="12"/>
    </location>
</feature>
<dbReference type="OrthoDB" id="196847at2759"/>
<proteinExistence type="predicted"/>
<evidence type="ECO:0000313" key="1">
    <source>
        <dbReference type="EMBL" id="CAI4217068.1"/>
    </source>
</evidence>
<dbReference type="Proteomes" id="UP000838763">
    <property type="component" value="Unassembled WGS sequence"/>
</dbReference>
<name>A0A9P1H6S9_9PEZI</name>
<gene>
    <name evidence="1" type="ORF">PPNO1_LOCUS6706</name>
</gene>